<dbReference type="RefSeq" id="WP_044265845.1">
    <property type="nucleotide sequence ID" value="NZ_BSAO01000026.1"/>
</dbReference>
<name>A0A6C0L5G1_PSEAI</name>
<proteinExistence type="predicted"/>
<reference evidence="1" key="1">
    <citation type="submission" date="2019-10" db="EMBL/GenBank/DDBJ databases">
        <title>Extensively Drug-Resistant Pseudomonas aeruginosa ST664 clone carrying KPC-2-encoding megaplasmid in a burn clinic.</title>
        <authorList>
            <person name="Li Z."/>
            <person name="Cai Z."/>
            <person name="Cai Z."/>
            <person name="Zhang Y."/>
            <person name="Fu T."/>
            <person name="Jin Y."/>
            <person name="Cheng Z."/>
            <person name="Jin S."/>
            <person name="Wu W."/>
            <person name="Yang L."/>
            <person name="Bai F."/>
        </authorList>
    </citation>
    <scope>NUCLEOTIDE SEQUENCE</scope>
    <source>
        <strain evidence="1">NK546</strain>
        <plasmid evidence="1">pNK546b</plasmid>
    </source>
</reference>
<dbReference type="AlphaFoldDB" id="A0A6C0L5G1"/>
<keyword evidence="1" id="KW-0614">Plasmid</keyword>
<sequence>MVERMTPEAFKAECKRKGWTGRALAERWSKSEAWISRIGSDPERDLHWDDAVRGLPDLKCLNNS</sequence>
<evidence type="ECO:0000313" key="1">
    <source>
        <dbReference type="EMBL" id="QHU24533.1"/>
    </source>
</evidence>
<organism evidence="1">
    <name type="scientific">Pseudomonas aeruginosa</name>
    <dbReference type="NCBI Taxonomy" id="287"/>
    <lineage>
        <taxon>Bacteria</taxon>
        <taxon>Pseudomonadati</taxon>
        <taxon>Pseudomonadota</taxon>
        <taxon>Gammaproteobacteria</taxon>
        <taxon>Pseudomonadales</taxon>
        <taxon>Pseudomonadaceae</taxon>
        <taxon>Pseudomonas</taxon>
    </lineage>
</organism>
<accession>A0A6C0L5G1</accession>
<protein>
    <recommendedName>
        <fullName evidence="2">XRE family transcriptional regulator</fullName>
    </recommendedName>
</protein>
<dbReference type="EMBL" id="MN583270">
    <property type="protein sequence ID" value="QHU24533.1"/>
    <property type="molecule type" value="Genomic_DNA"/>
</dbReference>
<evidence type="ECO:0008006" key="2">
    <source>
        <dbReference type="Google" id="ProtNLM"/>
    </source>
</evidence>
<geneLocation type="plasmid" evidence="1">
    <name>pNK546b</name>
</geneLocation>